<dbReference type="InParanoid" id="A0A078AAW2"/>
<reference evidence="1 2" key="1">
    <citation type="submission" date="2014-06" db="EMBL/GenBank/DDBJ databases">
        <authorList>
            <person name="Swart Estienne"/>
        </authorList>
    </citation>
    <scope>NUCLEOTIDE SEQUENCE [LARGE SCALE GENOMIC DNA]</scope>
    <source>
        <strain evidence="1 2">130c</strain>
    </source>
</reference>
<dbReference type="Proteomes" id="UP000039865">
    <property type="component" value="Unassembled WGS sequence"/>
</dbReference>
<sequence length="313" mass="37480">MAVVKLLRKNFSVFQYREQFKLPKIPNTNSFHIPLLIIGHSQQALTLAKYLKKKSNINDYDITFCVDQLYKRYSWEDKKPQDSFNKYDDEYNLLSTWNNVINSHQIIRTDFDNSKIYLWDGDTENPNGKAYTFDQLIITPYQRENNLIFQIKGYDRYRMKDDFISPRMINPLLYPDLAMFLYHQLLKTSKLKNDSTRILFVDDFGNQKIHHKSIRLEKDDVFIKDWKGNTFFQSYDYAFVNSQTQLDPGITIEDVAKYDNVYLIDEYITGNNNLKKHKELAIDQMIQNIQNFESPYKNIRFERINILRNQLFS</sequence>
<evidence type="ECO:0000313" key="2">
    <source>
        <dbReference type="Proteomes" id="UP000039865"/>
    </source>
</evidence>
<keyword evidence="2" id="KW-1185">Reference proteome</keyword>
<name>A0A078AAW2_STYLE</name>
<accession>A0A078AAW2</accession>
<dbReference type="EMBL" id="CCKQ01007390">
    <property type="protein sequence ID" value="CDW78747.1"/>
    <property type="molecule type" value="Genomic_DNA"/>
</dbReference>
<gene>
    <name evidence="1" type="primary">Contig18008.g19142</name>
    <name evidence="1" type="ORF">STYLEM_7731</name>
</gene>
<organism evidence="1 2">
    <name type="scientific">Stylonychia lemnae</name>
    <name type="common">Ciliate</name>
    <dbReference type="NCBI Taxonomy" id="5949"/>
    <lineage>
        <taxon>Eukaryota</taxon>
        <taxon>Sar</taxon>
        <taxon>Alveolata</taxon>
        <taxon>Ciliophora</taxon>
        <taxon>Intramacronucleata</taxon>
        <taxon>Spirotrichea</taxon>
        <taxon>Stichotrichia</taxon>
        <taxon>Sporadotrichida</taxon>
        <taxon>Oxytrichidae</taxon>
        <taxon>Stylonychinae</taxon>
        <taxon>Stylonychia</taxon>
    </lineage>
</organism>
<proteinExistence type="predicted"/>
<dbReference type="AlphaFoldDB" id="A0A078AAW2"/>
<evidence type="ECO:0000313" key="1">
    <source>
        <dbReference type="EMBL" id="CDW78747.1"/>
    </source>
</evidence>
<protein>
    <submittedName>
        <fullName evidence="1">Uncharacterized protein</fullName>
    </submittedName>
</protein>